<comment type="caution">
    <text evidence="4">The sequence shown here is derived from an EMBL/GenBank/DDBJ whole genome shotgun (WGS) entry which is preliminary data.</text>
</comment>
<dbReference type="SUPFAM" id="SSF51735">
    <property type="entry name" value="NAD(P)-binding Rossmann-fold domains"/>
    <property type="match status" value="1"/>
</dbReference>
<protein>
    <submittedName>
        <fullName evidence="4">NAD(P)-dependent dehydrogenase (Short-subunit alcohol dehydrogenase family)</fullName>
    </submittedName>
</protein>
<dbReference type="EMBL" id="JAVDRD010000007">
    <property type="protein sequence ID" value="MDR6511971.1"/>
    <property type="molecule type" value="Genomic_DNA"/>
</dbReference>
<dbReference type="Proteomes" id="UP001184150">
    <property type="component" value="Unassembled WGS sequence"/>
</dbReference>
<keyword evidence="5" id="KW-1185">Reference proteome</keyword>
<evidence type="ECO:0000256" key="2">
    <source>
        <dbReference type="ARBA" id="ARBA00023002"/>
    </source>
</evidence>
<dbReference type="PRINTS" id="PR00080">
    <property type="entry name" value="SDRFAMILY"/>
</dbReference>
<dbReference type="CDD" id="cd05374">
    <property type="entry name" value="17beta-HSD-like_SDR_c"/>
    <property type="match status" value="1"/>
</dbReference>
<dbReference type="NCBIfam" id="NF004823">
    <property type="entry name" value="PRK06179.1"/>
    <property type="match status" value="1"/>
</dbReference>
<evidence type="ECO:0000313" key="4">
    <source>
        <dbReference type="EMBL" id="MDR6511971.1"/>
    </source>
</evidence>
<comment type="similarity">
    <text evidence="1 3">Belongs to the short-chain dehydrogenases/reductases (SDR) family.</text>
</comment>
<evidence type="ECO:0000256" key="3">
    <source>
        <dbReference type="RuleBase" id="RU000363"/>
    </source>
</evidence>
<evidence type="ECO:0000313" key="5">
    <source>
        <dbReference type="Proteomes" id="UP001184150"/>
    </source>
</evidence>
<proteinExistence type="inferred from homology"/>
<dbReference type="RefSeq" id="WP_309805665.1">
    <property type="nucleotide sequence ID" value="NZ_JAVDRD010000007.1"/>
</dbReference>
<name>A0ABU1MPN9_9SPHN</name>
<dbReference type="PRINTS" id="PR00081">
    <property type="entry name" value="GDHRDH"/>
</dbReference>
<dbReference type="Gene3D" id="3.40.50.720">
    <property type="entry name" value="NAD(P)-binding Rossmann-like Domain"/>
    <property type="match status" value="1"/>
</dbReference>
<accession>A0ABU1MPN9</accession>
<dbReference type="InterPro" id="IPR051911">
    <property type="entry name" value="SDR_oxidoreductase"/>
</dbReference>
<dbReference type="InterPro" id="IPR036291">
    <property type="entry name" value="NAD(P)-bd_dom_sf"/>
</dbReference>
<sequence>MEKVVLLTGASSGIGAATAQALAAAGYRVFGGARRPDAVTAPENVELLELDVCKPEQVSRAVEDVLSRCGRIDVLINNAGVSLAGPVEATSDAEALALFDTNLFGALRMTRAVLPAMRQQSSGVIINVSSVLGFLPAPFMGLYASSKHALEGLSESLDHEVRGFGIRVVLVQPGFTSTSLDANATLTRKPVPAYESAFQSSLTAVQRQIAEGAAPSSVATEILAAIAGSHRLRRPVGSGAHMLSVLRRFAPSPLLDRGIRKTFAMQS</sequence>
<organism evidence="4 5">
    <name type="scientific">Novosphingobium capsulatum</name>
    <dbReference type="NCBI Taxonomy" id="13688"/>
    <lineage>
        <taxon>Bacteria</taxon>
        <taxon>Pseudomonadati</taxon>
        <taxon>Pseudomonadota</taxon>
        <taxon>Alphaproteobacteria</taxon>
        <taxon>Sphingomonadales</taxon>
        <taxon>Sphingomonadaceae</taxon>
        <taxon>Novosphingobium</taxon>
    </lineage>
</organism>
<reference evidence="4 5" key="1">
    <citation type="submission" date="2023-07" db="EMBL/GenBank/DDBJ databases">
        <title>Sorghum-associated microbial communities from plants grown in Nebraska, USA.</title>
        <authorList>
            <person name="Schachtman D."/>
        </authorList>
    </citation>
    <scope>NUCLEOTIDE SEQUENCE [LARGE SCALE GENOMIC DNA]</scope>
    <source>
        <strain evidence="4 5">DS1027</strain>
    </source>
</reference>
<dbReference type="InterPro" id="IPR002347">
    <property type="entry name" value="SDR_fam"/>
</dbReference>
<evidence type="ECO:0000256" key="1">
    <source>
        <dbReference type="ARBA" id="ARBA00006484"/>
    </source>
</evidence>
<gene>
    <name evidence="4" type="ORF">J2792_002854</name>
</gene>
<dbReference type="PANTHER" id="PTHR43976">
    <property type="entry name" value="SHORT CHAIN DEHYDROGENASE"/>
    <property type="match status" value="1"/>
</dbReference>
<dbReference type="Pfam" id="PF00106">
    <property type="entry name" value="adh_short"/>
    <property type="match status" value="1"/>
</dbReference>
<dbReference type="PANTHER" id="PTHR43976:SF16">
    <property type="entry name" value="SHORT-CHAIN DEHYDROGENASE_REDUCTASE FAMILY PROTEIN"/>
    <property type="match status" value="1"/>
</dbReference>
<keyword evidence="2" id="KW-0560">Oxidoreductase</keyword>